<protein>
    <submittedName>
        <fullName evidence="2">Uncharacterized protein</fullName>
    </submittedName>
</protein>
<feature type="compositionally biased region" description="Low complexity" evidence="1">
    <location>
        <begin position="1"/>
        <end position="19"/>
    </location>
</feature>
<evidence type="ECO:0000313" key="3">
    <source>
        <dbReference type="Proteomes" id="UP000038009"/>
    </source>
</evidence>
<dbReference type="InterPro" id="IPR027417">
    <property type="entry name" value="P-loop_NTPase"/>
</dbReference>
<dbReference type="OMA" id="PCRLYRY"/>
<feature type="compositionally biased region" description="Gly residues" evidence="1">
    <location>
        <begin position="26"/>
        <end position="55"/>
    </location>
</feature>
<proteinExistence type="predicted"/>
<feature type="region of interest" description="Disordered" evidence="1">
    <location>
        <begin position="401"/>
        <end position="537"/>
    </location>
</feature>
<feature type="compositionally biased region" description="Basic and acidic residues" evidence="1">
    <location>
        <begin position="410"/>
        <end position="427"/>
    </location>
</feature>
<feature type="region of interest" description="Disordered" evidence="1">
    <location>
        <begin position="1"/>
        <end position="195"/>
    </location>
</feature>
<dbReference type="PANTHER" id="PTHR35615:SF7">
    <property type="entry name" value="PRESENT IN THE OUTER MITOCHONDRIAL MEMBRANE PROTEOME 22"/>
    <property type="match status" value="1"/>
</dbReference>
<feature type="compositionally biased region" description="Low complexity" evidence="1">
    <location>
        <begin position="137"/>
        <end position="194"/>
    </location>
</feature>
<organism evidence="2 3">
    <name type="scientific">Leptomonas seymouri</name>
    <dbReference type="NCBI Taxonomy" id="5684"/>
    <lineage>
        <taxon>Eukaryota</taxon>
        <taxon>Discoba</taxon>
        <taxon>Euglenozoa</taxon>
        <taxon>Kinetoplastea</taxon>
        <taxon>Metakinetoplastina</taxon>
        <taxon>Trypanosomatida</taxon>
        <taxon>Trypanosomatidae</taxon>
        <taxon>Leishmaniinae</taxon>
        <taxon>Leptomonas</taxon>
    </lineage>
</organism>
<dbReference type="VEuPathDB" id="TriTrypDB:Lsey_0062_0080"/>
<dbReference type="EMBL" id="LJSK01000062">
    <property type="protein sequence ID" value="KPI88090.1"/>
    <property type="molecule type" value="Genomic_DNA"/>
</dbReference>
<name>A0A0N1I0D6_LEPSE</name>
<feature type="compositionally biased region" description="Basic and acidic residues" evidence="1">
    <location>
        <begin position="480"/>
        <end position="534"/>
    </location>
</feature>
<dbReference type="AlphaFoldDB" id="A0A0N1I0D6"/>
<dbReference type="Proteomes" id="UP000038009">
    <property type="component" value="Unassembled WGS sequence"/>
</dbReference>
<keyword evidence="3" id="KW-1185">Reference proteome</keyword>
<feature type="compositionally biased region" description="Basic and acidic residues" evidence="1">
    <location>
        <begin position="58"/>
        <end position="70"/>
    </location>
</feature>
<reference evidence="2 3" key="1">
    <citation type="journal article" date="2015" name="PLoS Pathog.">
        <title>Leptomonas seymouri: Adaptations to the Dixenous Life Cycle Analyzed by Genome Sequencing, Transcriptome Profiling and Co-infection with Leishmania donovani.</title>
        <authorList>
            <person name="Kraeva N."/>
            <person name="Butenko A."/>
            <person name="Hlavacova J."/>
            <person name="Kostygov A."/>
            <person name="Myskova J."/>
            <person name="Grybchuk D."/>
            <person name="Lestinova T."/>
            <person name="Votypka J."/>
            <person name="Volf P."/>
            <person name="Opperdoes F."/>
            <person name="Flegontov P."/>
            <person name="Lukes J."/>
            <person name="Yurchenko V."/>
        </authorList>
    </citation>
    <scope>NUCLEOTIDE SEQUENCE [LARGE SCALE GENOMIC DNA]</scope>
    <source>
        <strain evidence="2 3">ATCC 30220</strain>
    </source>
</reference>
<feature type="compositionally biased region" description="Basic and acidic residues" evidence="1">
    <location>
        <begin position="440"/>
        <end position="467"/>
    </location>
</feature>
<dbReference type="OrthoDB" id="276608at2759"/>
<evidence type="ECO:0000256" key="1">
    <source>
        <dbReference type="SAM" id="MobiDB-lite"/>
    </source>
</evidence>
<dbReference type="PANTHER" id="PTHR35615">
    <property type="entry name" value="PRESENT IN THE OUTER MITOCHONDRIAL MEMBRANE PROTEOME 22-RELATED"/>
    <property type="match status" value="1"/>
</dbReference>
<feature type="compositionally biased region" description="Low complexity" evidence="1">
    <location>
        <begin position="102"/>
        <end position="124"/>
    </location>
</feature>
<sequence length="870" mass="90256">MASSSKTKPSSSSRPSSSSSKHRSGSGSGKHGSGSGSGKHGSGSGSGKHGSGSGNGADKSRRSSHSRDGKPSGSSSHHHRTSSSSSLNKDAAAAPRQPSSNTAAAMPPAKSTTPSTTAPRTGAPVTAPKPAGATQRAPATNTTPSSTAKPAAASPGTATRPALAHGATAPGAAGPNAVRAAPAATPSSMAARPANGMGAAPMSNIHPNGGSMMGGMYGPNGNPSGYGGMGGMGGMGGNYGSGYGSMGGVGAQNALGGYGSMGGGMMTGYGSMGPGGMGSGYGSMGGGQEGMGGFGSIYGSHQGMGSMYGGGMGSAYGSMYGMNPMMMGSMYGMNPMMMGSMYGMNPMMMGSMYGMNPMMGSMYGGVGGGSMYNCSYHSVVDAASRRDDFLNRNELIRADVKPLNNGSGKKAAEKDDEKTTKDGEKTTPGKFRTLTAPAAKAEEKKDADKKDVKEGEKDTEKSKEAVAKKTRPAAASGASDGDKKDDAKATKDDEKKEKEAEKKEKAAKETETKEDAKTTKEPEKKESEKKETDTGAKITGTHIRGLLLLLKSGKEAKLTTKDKNTVVLASAETKLDEVIVVEDPKKPVESLCLTEVRNQWVSGHNSTIMVASGPKQRQQALDFMSDYLSSCTGKLAASGEYFVIYVTMTAIRGAEQGCDLLKQDAGYETLALASSPVYGPALNNMTIKEVNTKDGMAACLKEGAERAKDEKELICCYLVLKQVRKVGSAEMVYLSSLNVTIAGPYTEHLTGLKEKKSEEPCRLYRYSVGGGSHAVCIGIVNDDEADAGKLIEAVKAMNGVENTEPRSGNVKRFVEYTKKEIPRCKSKISDTAEESKKANYETMLKRMEMMLKDAEDLEKDPKTTAPKAYV</sequence>
<accession>A0A0N1I0D6</accession>
<evidence type="ECO:0000313" key="2">
    <source>
        <dbReference type="EMBL" id="KPI88090.1"/>
    </source>
</evidence>
<dbReference type="SUPFAM" id="SSF52540">
    <property type="entry name" value="P-loop containing nucleoside triphosphate hydrolases"/>
    <property type="match status" value="1"/>
</dbReference>
<comment type="caution">
    <text evidence="2">The sequence shown here is derived from an EMBL/GenBank/DDBJ whole genome shotgun (WGS) entry which is preliminary data.</text>
</comment>
<gene>
    <name evidence="2" type="ORF">ABL78_2820</name>
</gene>